<dbReference type="Gene3D" id="2.30.30.140">
    <property type="match status" value="1"/>
</dbReference>
<dbReference type="Gene3D" id="3.30.40.10">
    <property type="entry name" value="Zinc/RING finger domain, C3HC4 (zinc finger)"/>
    <property type="match status" value="2"/>
</dbReference>
<dbReference type="InterPro" id="IPR001965">
    <property type="entry name" value="Znf_PHD"/>
</dbReference>
<evidence type="ECO:0000313" key="19">
    <source>
        <dbReference type="Proteomes" id="UP000728032"/>
    </source>
</evidence>
<evidence type="ECO:0000256" key="7">
    <source>
        <dbReference type="ARBA" id="ARBA00022786"/>
    </source>
</evidence>
<organism evidence="18">
    <name type="scientific">Oppiella nova</name>
    <dbReference type="NCBI Taxonomy" id="334625"/>
    <lineage>
        <taxon>Eukaryota</taxon>
        <taxon>Metazoa</taxon>
        <taxon>Ecdysozoa</taxon>
        <taxon>Arthropoda</taxon>
        <taxon>Chelicerata</taxon>
        <taxon>Arachnida</taxon>
        <taxon>Acari</taxon>
        <taxon>Acariformes</taxon>
        <taxon>Sarcoptiformes</taxon>
        <taxon>Oribatida</taxon>
        <taxon>Brachypylina</taxon>
        <taxon>Oppioidea</taxon>
        <taxon>Oppiidae</taxon>
        <taxon>Oppiella</taxon>
    </lineage>
</organism>
<evidence type="ECO:0000256" key="13">
    <source>
        <dbReference type="PROSITE-ProRule" id="PRU00358"/>
    </source>
</evidence>
<keyword evidence="7" id="KW-0833">Ubl conjugation pathway</keyword>
<dbReference type="PROSITE" id="PS00518">
    <property type="entry name" value="ZF_RING_1"/>
    <property type="match status" value="1"/>
</dbReference>
<dbReference type="InterPro" id="IPR015947">
    <property type="entry name" value="PUA-like_sf"/>
</dbReference>
<dbReference type="PROSITE" id="PS50053">
    <property type="entry name" value="UBIQUITIN_2"/>
    <property type="match status" value="1"/>
</dbReference>
<keyword evidence="4" id="KW-0808">Transferase</keyword>
<dbReference type="OrthoDB" id="2270193at2759"/>
<evidence type="ECO:0000259" key="16">
    <source>
        <dbReference type="PROSITE" id="PS50089"/>
    </source>
</evidence>
<evidence type="ECO:0000259" key="15">
    <source>
        <dbReference type="PROSITE" id="PS50053"/>
    </source>
</evidence>
<dbReference type="GO" id="GO:0016567">
    <property type="term" value="P:protein ubiquitination"/>
    <property type="evidence" value="ECO:0007669"/>
    <property type="project" value="UniProtKB-UniPathway"/>
</dbReference>
<protein>
    <recommendedName>
        <fullName evidence="3">RING-type E3 ubiquitin transferase</fullName>
        <ecNumber evidence="3">2.3.2.27</ecNumber>
    </recommendedName>
</protein>
<evidence type="ECO:0000259" key="14">
    <source>
        <dbReference type="PROSITE" id="PS50016"/>
    </source>
</evidence>
<evidence type="ECO:0000256" key="11">
    <source>
        <dbReference type="ARBA" id="ARBA00023306"/>
    </source>
</evidence>
<dbReference type="GO" id="GO:0005634">
    <property type="term" value="C:nucleus"/>
    <property type="evidence" value="ECO:0007669"/>
    <property type="project" value="UniProtKB-SubCell"/>
</dbReference>
<dbReference type="GO" id="GO:0044027">
    <property type="term" value="P:negative regulation of gene expression via chromosomal CpG island methylation"/>
    <property type="evidence" value="ECO:0007669"/>
    <property type="project" value="TreeGrafter"/>
</dbReference>
<dbReference type="InterPro" id="IPR013083">
    <property type="entry name" value="Znf_RING/FYVE/PHD"/>
</dbReference>
<accession>A0A7R9QBX1</accession>
<comment type="subcellular location">
    <subcellularLocation>
        <location evidence="13">Nucleus</location>
    </subcellularLocation>
</comment>
<reference evidence="18" key="1">
    <citation type="submission" date="2020-11" db="EMBL/GenBank/DDBJ databases">
        <authorList>
            <person name="Tran Van P."/>
        </authorList>
    </citation>
    <scope>NUCLEOTIDE SEQUENCE</scope>
</reference>
<evidence type="ECO:0000256" key="12">
    <source>
        <dbReference type="PROSITE-ProRule" id="PRU00175"/>
    </source>
</evidence>
<dbReference type="InterPro" id="IPR001841">
    <property type="entry name" value="Znf_RING"/>
</dbReference>
<dbReference type="InterPro" id="IPR019787">
    <property type="entry name" value="Znf_PHD-finger"/>
</dbReference>
<evidence type="ECO:0000313" key="18">
    <source>
        <dbReference type="EMBL" id="CAD7639832.1"/>
    </source>
</evidence>
<dbReference type="InterPro" id="IPR045134">
    <property type="entry name" value="UHRF1/2-like"/>
</dbReference>
<dbReference type="Pfam" id="PF13920">
    <property type="entry name" value="zf-C3HC4_3"/>
    <property type="match status" value="1"/>
</dbReference>
<feature type="domain" description="Ubiquitin-like" evidence="15">
    <location>
        <begin position="1"/>
        <end position="51"/>
    </location>
</feature>
<dbReference type="SMART" id="SM00249">
    <property type="entry name" value="PHD"/>
    <property type="match status" value="1"/>
</dbReference>
<dbReference type="SUPFAM" id="SSF54236">
    <property type="entry name" value="Ubiquitin-like"/>
    <property type="match status" value="1"/>
</dbReference>
<evidence type="ECO:0000256" key="8">
    <source>
        <dbReference type="ARBA" id="ARBA00022833"/>
    </source>
</evidence>
<dbReference type="InterPro" id="IPR017907">
    <property type="entry name" value="Znf_RING_CS"/>
</dbReference>
<dbReference type="PANTHER" id="PTHR14140">
    <property type="entry name" value="E3 UBIQUITIN-PROTEIN LIGASE UHRF-RELATED"/>
    <property type="match status" value="1"/>
</dbReference>
<dbReference type="PANTHER" id="PTHR14140:SF45">
    <property type="entry name" value="RING-TYPE E3 UBIQUITIN TRANSFERASE"/>
    <property type="match status" value="1"/>
</dbReference>
<dbReference type="SMART" id="SM00184">
    <property type="entry name" value="RING"/>
    <property type="match status" value="1"/>
</dbReference>
<dbReference type="SUPFAM" id="SSF57903">
    <property type="entry name" value="FYVE/PHD zinc finger"/>
    <property type="match status" value="1"/>
</dbReference>
<dbReference type="InterPro" id="IPR011011">
    <property type="entry name" value="Znf_FYVE_PHD"/>
</dbReference>
<dbReference type="EC" id="2.3.2.27" evidence="3"/>
<comment type="catalytic activity">
    <reaction evidence="1">
        <text>S-ubiquitinyl-[E2 ubiquitin-conjugating enzyme]-L-cysteine + [acceptor protein]-L-lysine = [E2 ubiquitin-conjugating enzyme]-L-cysteine + N(6)-ubiquitinyl-[acceptor protein]-L-lysine.</text>
        <dbReference type="EC" id="2.3.2.27"/>
    </reaction>
</comment>
<evidence type="ECO:0000256" key="5">
    <source>
        <dbReference type="ARBA" id="ARBA00022723"/>
    </source>
</evidence>
<keyword evidence="9" id="KW-0238">DNA-binding</keyword>
<feature type="domain" description="RING-type" evidence="16">
    <location>
        <begin position="566"/>
        <end position="605"/>
    </location>
</feature>
<dbReference type="SUPFAM" id="SSF88697">
    <property type="entry name" value="PUA domain-like"/>
    <property type="match status" value="1"/>
</dbReference>
<dbReference type="InterPro" id="IPR036987">
    <property type="entry name" value="SRA-YDG_sf"/>
</dbReference>
<dbReference type="Gene3D" id="2.30.280.10">
    <property type="entry name" value="SRA-YDG"/>
    <property type="match status" value="1"/>
</dbReference>
<evidence type="ECO:0000256" key="3">
    <source>
        <dbReference type="ARBA" id="ARBA00012483"/>
    </source>
</evidence>
<dbReference type="UniPathway" id="UPA00143"/>
<dbReference type="EMBL" id="OC915312">
    <property type="protein sequence ID" value="CAD7639832.1"/>
    <property type="molecule type" value="Genomic_DNA"/>
</dbReference>
<dbReference type="InterPro" id="IPR003105">
    <property type="entry name" value="SRA_YDG"/>
</dbReference>
<keyword evidence="19" id="KW-1185">Reference proteome</keyword>
<evidence type="ECO:0000256" key="2">
    <source>
        <dbReference type="ARBA" id="ARBA00004906"/>
    </source>
</evidence>
<feature type="domain" description="YDG" evidence="17">
    <location>
        <begin position="298"/>
        <end position="466"/>
    </location>
</feature>
<keyword evidence="5" id="KW-0479">Metal-binding</keyword>
<dbReference type="Pfam" id="PF00240">
    <property type="entry name" value="ubiquitin"/>
    <property type="match status" value="1"/>
</dbReference>
<evidence type="ECO:0000256" key="6">
    <source>
        <dbReference type="ARBA" id="ARBA00022771"/>
    </source>
</evidence>
<feature type="domain" description="PHD-type" evidence="14">
    <location>
        <begin position="193"/>
        <end position="248"/>
    </location>
</feature>
<name>A0A7R9QBX1_9ACAR</name>
<dbReference type="Gene3D" id="3.10.20.90">
    <property type="entry name" value="Phosphatidylinositol 3-kinase Catalytic Subunit, Chain A, domain 1"/>
    <property type="match status" value="1"/>
</dbReference>
<dbReference type="PROSITE" id="PS51015">
    <property type="entry name" value="YDG"/>
    <property type="match status" value="1"/>
</dbReference>
<dbReference type="InterPro" id="IPR021991">
    <property type="entry name" value="TTD_dom"/>
</dbReference>
<proteinExistence type="predicted"/>
<keyword evidence="10 13" id="KW-0539">Nucleus</keyword>
<dbReference type="Pfam" id="PF12148">
    <property type="entry name" value="TTD"/>
    <property type="match status" value="1"/>
</dbReference>
<dbReference type="PROSITE" id="PS50016">
    <property type="entry name" value="ZF_PHD_2"/>
    <property type="match status" value="1"/>
</dbReference>
<comment type="pathway">
    <text evidence="2">Protein modification; protein ubiquitination.</text>
</comment>
<dbReference type="AlphaFoldDB" id="A0A7R9QBX1"/>
<dbReference type="SMART" id="SM00466">
    <property type="entry name" value="SRA"/>
    <property type="match status" value="1"/>
</dbReference>
<gene>
    <name evidence="18" type="ORF">ONB1V03_LOCUS2235</name>
</gene>
<dbReference type="InterPro" id="IPR029071">
    <property type="entry name" value="Ubiquitin-like_domsf"/>
</dbReference>
<dbReference type="CDD" id="cd15525">
    <property type="entry name" value="PHD_UHRF1_2"/>
    <property type="match status" value="1"/>
</dbReference>
<dbReference type="Proteomes" id="UP000728032">
    <property type="component" value="Unassembled WGS sequence"/>
</dbReference>
<evidence type="ECO:0000256" key="4">
    <source>
        <dbReference type="ARBA" id="ARBA00022679"/>
    </source>
</evidence>
<evidence type="ECO:0000256" key="10">
    <source>
        <dbReference type="ARBA" id="ARBA00023242"/>
    </source>
</evidence>
<keyword evidence="8" id="KW-0862">Zinc</keyword>
<keyword evidence="6 12" id="KW-0863">Zinc-finger</keyword>
<dbReference type="GO" id="GO:0008270">
    <property type="term" value="F:zinc ion binding"/>
    <property type="evidence" value="ECO:0007669"/>
    <property type="project" value="UniProtKB-KW"/>
</dbReference>
<dbReference type="GO" id="GO:0003677">
    <property type="term" value="F:DNA binding"/>
    <property type="evidence" value="ECO:0007669"/>
    <property type="project" value="UniProtKB-KW"/>
</dbReference>
<sequence>MDELRKKVAQKLNYDNISLVRLFFDGKELNDGYSLYEYNIKLNNVIHVMLRSQSLMNERSITISDSIMAQNNETNADDYNKDENAIEEDDYYRIGDHVDAVDGETGAWFEATIIRITSNCRTYEHKYYVDFEKQSIGSNIGLMLQQIRPQSSRLISYEDIREGEAVLVNFNNDSAEERGNTPPDCNECSDKASLDCKKCSCNECGAKSSPEKQIICDECNAIYHIWCLKTPLDTIPDEDWYCDECANTDRNQLIAIQSTQLKRRKNSLNRIGTKDWGRGMACVGRTQICDSVPKNHFGPIPGVEVGMWWRFRFQASEAGVHSPLVAGIHGKENSGAYSIVFSGSYDEDIDLGLEFYYTASGGKDSSHKCRVGGPQTKDQELKRCNKALALNCYAQFNGEKGANAGLEWRKGTPVRVLRSGNARGAAKKSLYLPKVGVRYDGIYKVVKYWSQTGDSGFLVWRYLLRRDDPSPPPWTVEGKNRIKRLGLTIIYPDGWTKETASKRSYKMDEKVFKNKRPKIVSFSIPKHILILIETDKINRKLWQTVISHTKDGKKKFIENVELNFKCVYCLDVVKSPITTHCSHNICKECLEQSFKSGVKTCPICRSELKNIRKFSINKELNQILSKLFSIDYFFILHKYLKGSIFMSSESPELNDTTPSLPSILSRVPNIPYPQVRAVLVLNARTKYGTHSARYSPNNSRLADEVVVVVTVFDANLDVCGLPFH</sequence>
<evidence type="ECO:0000256" key="9">
    <source>
        <dbReference type="ARBA" id="ARBA00023125"/>
    </source>
</evidence>
<evidence type="ECO:0000259" key="17">
    <source>
        <dbReference type="PROSITE" id="PS51015"/>
    </source>
</evidence>
<dbReference type="Pfam" id="PF00628">
    <property type="entry name" value="PHD"/>
    <property type="match status" value="1"/>
</dbReference>
<keyword evidence="11" id="KW-0131">Cell cycle</keyword>
<dbReference type="InterPro" id="IPR000626">
    <property type="entry name" value="Ubiquitin-like_dom"/>
</dbReference>
<dbReference type="PROSITE" id="PS50089">
    <property type="entry name" value="ZF_RING_2"/>
    <property type="match status" value="1"/>
</dbReference>
<dbReference type="Pfam" id="PF02182">
    <property type="entry name" value="SAD_SRA"/>
    <property type="match status" value="1"/>
</dbReference>
<evidence type="ECO:0000256" key="1">
    <source>
        <dbReference type="ARBA" id="ARBA00000900"/>
    </source>
</evidence>
<dbReference type="EMBL" id="CAJPVJ010000487">
    <property type="protein sequence ID" value="CAG2162643.1"/>
    <property type="molecule type" value="Genomic_DNA"/>
</dbReference>
<dbReference type="SUPFAM" id="SSF57850">
    <property type="entry name" value="RING/U-box"/>
    <property type="match status" value="1"/>
</dbReference>
<dbReference type="GO" id="GO:0061630">
    <property type="term" value="F:ubiquitin protein ligase activity"/>
    <property type="evidence" value="ECO:0007669"/>
    <property type="project" value="UniProtKB-EC"/>
</dbReference>